<dbReference type="STRING" id="1921510.BSL82_03290"/>
<feature type="transmembrane region" description="Helical" evidence="11">
    <location>
        <begin position="201"/>
        <end position="223"/>
    </location>
</feature>
<dbReference type="NCBIfam" id="NF006939">
    <property type="entry name" value="PRK09421.1"/>
    <property type="match status" value="1"/>
</dbReference>
<keyword evidence="10 11" id="KW-0472">Membrane</keyword>
<dbReference type="FunFam" id="1.10.3720.10:FF:000018">
    <property type="entry name" value="Molybdenum transport system permease"/>
    <property type="match status" value="1"/>
</dbReference>
<keyword evidence="9 11" id="KW-1133">Transmembrane helix</keyword>
<dbReference type="SUPFAM" id="SSF161098">
    <property type="entry name" value="MetI-like"/>
    <property type="match status" value="1"/>
</dbReference>
<evidence type="ECO:0000256" key="8">
    <source>
        <dbReference type="ARBA" id="ARBA00022692"/>
    </source>
</evidence>
<evidence type="ECO:0000256" key="4">
    <source>
        <dbReference type="ARBA" id="ARBA00022448"/>
    </source>
</evidence>
<evidence type="ECO:0000256" key="11">
    <source>
        <dbReference type="RuleBase" id="RU363032"/>
    </source>
</evidence>
<comment type="subcellular location">
    <subcellularLocation>
        <location evidence="2 12">Cell inner membrane</location>
        <topology evidence="2 12">Multi-pass membrane protein</topology>
    </subcellularLocation>
    <subcellularLocation>
        <location evidence="11">Cell membrane</location>
        <topology evidence="11">Multi-pass membrane protein</topology>
    </subcellularLocation>
</comment>
<dbReference type="Proteomes" id="UP000182063">
    <property type="component" value="Chromosome"/>
</dbReference>
<dbReference type="PROSITE" id="PS50928">
    <property type="entry name" value="ABC_TM1"/>
    <property type="match status" value="1"/>
</dbReference>
<evidence type="ECO:0000256" key="9">
    <source>
        <dbReference type="ARBA" id="ARBA00022989"/>
    </source>
</evidence>
<gene>
    <name evidence="14" type="ORF">BSL82_03290</name>
</gene>
<dbReference type="InterPro" id="IPR035906">
    <property type="entry name" value="MetI-like_sf"/>
</dbReference>
<evidence type="ECO:0000256" key="6">
    <source>
        <dbReference type="ARBA" id="ARBA00022505"/>
    </source>
</evidence>
<evidence type="ECO:0000313" key="14">
    <source>
        <dbReference type="EMBL" id="API58444.1"/>
    </source>
</evidence>
<evidence type="ECO:0000256" key="10">
    <source>
        <dbReference type="ARBA" id="ARBA00023136"/>
    </source>
</evidence>
<dbReference type="InterPro" id="IPR011867">
    <property type="entry name" value="ModB_ABC"/>
</dbReference>
<organism evidence="14 15">
    <name type="scientific">Tardibacter chloracetimidivorans</name>
    <dbReference type="NCBI Taxonomy" id="1921510"/>
    <lineage>
        <taxon>Bacteria</taxon>
        <taxon>Pseudomonadati</taxon>
        <taxon>Pseudomonadota</taxon>
        <taxon>Alphaproteobacteria</taxon>
        <taxon>Sphingomonadales</taxon>
        <taxon>Sphingomonadaceae</taxon>
        <taxon>Tardibacter</taxon>
    </lineage>
</organism>
<keyword evidence="7 12" id="KW-0997">Cell inner membrane</keyword>
<feature type="domain" description="ABC transmembrane type-1" evidence="13">
    <location>
        <begin position="14"/>
        <end position="219"/>
    </location>
</feature>
<dbReference type="PANTHER" id="PTHR30183:SF3">
    <property type="entry name" value="MOLYBDENUM TRANSPORT SYSTEM PERMEASE PROTEIN MODB"/>
    <property type="match status" value="1"/>
</dbReference>
<sequence>MTIWPLTPEEIETLRLSLKVSLAATAAILPIAFALAYVLARKRFPGRMLLDALVHLPLVIPPVVTGYLLLLLFGRNGPVGAWLDSWFGLTVMFRWTGAAIAAGIMALPLVVRAIRLSIEAVDGRLEGAARTLGASPLRTFATITLPLSFPGVIAGAVLGFAKSVGEFGATITFVSNIPGETRTLSVAVYSALQVPGAEASVVRLAVLSVLLSIGALIVSEWLARRMTGGRSHVL</sequence>
<comment type="similarity">
    <text evidence="3 12">Belongs to the binding-protein-dependent transport system permease family. CysTW subfamily.</text>
</comment>
<keyword evidence="4 11" id="KW-0813">Transport</keyword>
<feature type="transmembrane region" description="Helical" evidence="11">
    <location>
        <begin position="52"/>
        <end position="73"/>
    </location>
</feature>
<evidence type="ECO:0000256" key="12">
    <source>
        <dbReference type="RuleBase" id="RU365097"/>
    </source>
</evidence>
<dbReference type="NCBIfam" id="TIGR02141">
    <property type="entry name" value="modB_ABC"/>
    <property type="match status" value="1"/>
</dbReference>
<dbReference type="Pfam" id="PF00528">
    <property type="entry name" value="BPD_transp_1"/>
    <property type="match status" value="1"/>
</dbReference>
<dbReference type="EMBL" id="CP018221">
    <property type="protein sequence ID" value="API58444.1"/>
    <property type="molecule type" value="Genomic_DNA"/>
</dbReference>
<dbReference type="GO" id="GO:0005886">
    <property type="term" value="C:plasma membrane"/>
    <property type="evidence" value="ECO:0007669"/>
    <property type="project" value="UniProtKB-SubCell"/>
</dbReference>
<evidence type="ECO:0000256" key="2">
    <source>
        <dbReference type="ARBA" id="ARBA00004429"/>
    </source>
</evidence>
<protein>
    <recommendedName>
        <fullName evidence="12">Molybdenum transport system permease</fullName>
    </recommendedName>
</protein>
<keyword evidence="8 11" id="KW-0812">Transmembrane</keyword>
<comment type="function">
    <text evidence="1 12">Part of the binding-protein-dependent transport system for molybdenum; probably responsible for the translocation of the substrate across the membrane.</text>
</comment>
<evidence type="ECO:0000313" key="15">
    <source>
        <dbReference type="Proteomes" id="UP000182063"/>
    </source>
</evidence>
<dbReference type="KEGG" id="sphj:BSL82_03290"/>
<evidence type="ECO:0000256" key="5">
    <source>
        <dbReference type="ARBA" id="ARBA00022475"/>
    </source>
</evidence>
<dbReference type="CDD" id="cd06261">
    <property type="entry name" value="TM_PBP2"/>
    <property type="match status" value="1"/>
</dbReference>
<dbReference type="PANTHER" id="PTHR30183">
    <property type="entry name" value="MOLYBDENUM TRANSPORT SYSTEM PERMEASE PROTEIN MODB"/>
    <property type="match status" value="1"/>
</dbReference>
<dbReference type="Gene3D" id="1.10.3720.10">
    <property type="entry name" value="MetI-like"/>
    <property type="match status" value="1"/>
</dbReference>
<evidence type="ECO:0000256" key="1">
    <source>
        <dbReference type="ARBA" id="ARBA00002949"/>
    </source>
</evidence>
<evidence type="ECO:0000256" key="3">
    <source>
        <dbReference type="ARBA" id="ARBA00007069"/>
    </source>
</evidence>
<dbReference type="GO" id="GO:0015098">
    <property type="term" value="F:molybdate ion transmembrane transporter activity"/>
    <property type="evidence" value="ECO:0007669"/>
    <property type="project" value="UniProtKB-UniRule"/>
</dbReference>
<name>A0A1L3ZS39_9SPHN</name>
<evidence type="ECO:0000259" key="13">
    <source>
        <dbReference type="PROSITE" id="PS50928"/>
    </source>
</evidence>
<keyword evidence="15" id="KW-1185">Reference proteome</keyword>
<feature type="transmembrane region" description="Helical" evidence="11">
    <location>
        <begin position="20"/>
        <end position="40"/>
    </location>
</feature>
<proteinExistence type="inferred from homology"/>
<dbReference type="AlphaFoldDB" id="A0A1L3ZS39"/>
<keyword evidence="6 12" id="KW-0500">Molybdenum</keyword>
<accession>A0A1L3ZS39</accession>
<keyword evidence="5" id="KW-1003">Cell membrane</keyword>
<feature type="transmembrane region" description="Helical" evidence="11">
    <location>
        <begin position="140"/>
        <end position="161"/>
    </location>
</feature>
<evidence type="ECO:0000256" key="7">
    <source>
        <dbReference type="ARBA" id="ARBA00022519"/>
    </source>
</evidence>
<reference evidence="15" key="1">
    <citation type="submission" date="2016-11" db="EMBL/GenBank/DDBJ databases">
        <title>Complete Genome Sequence of alachlor-degrading Sphingomonas sp. strain JJ-A5.</title>
        <authorList>
            <person name="Lee H."/>
            <person name="Ka J.-O."/>
        </authorList>
    </citation>
    <scope>NUCLEOTIDE SEQUENCE [LARGE SCALE GENOMIC DNA]</scope>
    <source>
        <strain evidence="15">JJ-A5</strain>
    </source>
</reference>
<dbReference type="InterPro" id="IPR000515">
    <property type="entry name" value="MetI-like"/>
</dbReference>
<feature type="transmembrane region" description="Helical" evidence="11">
    <location>
        <begin position="93"/>
        <end position="114"/>
    </location>
</feature>